<dbReference type="Proteomes" id="UP001071230">
    <property type="component" value="Unassembled WGS sequence"/>
</dbReference>
<evidence type="ECO:0000256" key="3">
    <source>
        <dbReference type="ARBA" id="ARBA00022475"/>
    </source>
</evidence>
<evidence type="ECO:0000259" key="9">
    <source>
        <dbReference type="PROSITE" id="PS50850"/>
    </source>
</evidence>
<dbReference type="GO" id="GO:0005886">
    <property type="term" value="C:plasma membrane"/>
    <property type="evidence" value="ECO:0007669"/>
    <property type="project" value="UniProtKB-SubCell"/>
</dbReference>
<feature type="region of interest" description="Disordered" evidence="7">
    <location>
        <begin position="194"/>
        <end position="219"/>
    </location>
</feature>
<accession>A0A8S0WYC9</accession>
<dbReference type="EMBL" id="LR746496">
    <property type="protein sequence ID" value="CAA7601411.1"/>
    <property type="molecule type" value="Genomic_DNA"/>
</dbReference>
<dbReference type="InterPro" id="IPR020846">
    <property type="entry name" value="MFS_dom"/>
</dbReference>
<feature type="compositionally biased region" description="Basic residues" evidence="7">
    <location>
        <begin position="195"/>
        <end position="210"/>
    </location>
</feature>
<evidence type="ECO:0000256" key="7">
    <source>
        <dbReference type="SAM" id="MobiDB-lite"/>
    </source>
</evidence>
<evidence type="ECO:0000256" key="6">
    <source>
        <dbReference type="ARBA" id="ARBA00023136"/>
    </source>
</evidence>
<evidence type="ECO:0000313" key="12">
    <source>
        <dbReference type="Proteomes" id="UP001071230"/>
    </source>
</evidence>
<evidence type="ECO:0000256" key="2">
    <source>
        <dbReference type="ARBA" id="ARBA00022448"/>
    </source>
</evidence>
<feature type="transmembrane region" description="Helical" evidence="8">
    <location>
        <begin position="295"/>
        <end position="313"/>
    </location>
</feature>
<comment type="subcellular location">
    <subcellularLocation>
        <location evidence="1">Cell membrane</location>
        <topology evidence="1">Multi-pass membrane protein</topology>
    </subcellularLocation>
</comment>
<dbReference type="PANTHER" id="PTHR43414:SF1">
    <property type="entry name" value="PEPTIDE PERMEASE"/>
    <property type="match status" value="1"/>
</dbReference>
<proteinExistence type="predicted"/>
<keyword evidence="10" id="KW-0762">Sugar transport</keyword>
<dbReference type="Proteomes" id="UP000836597">
    <property type="component" value="Chromosome"/>
</dbReference>
<name>A0A8S0WYC9_9FIRM</name>
<dbReference type="CDD" id="cd17329">
    <property type="entry name" value="MFS_MdtH_MDR_like"/>
    <property type="match status" value="1"/>
</dbReference>
<feature type="domain" description="Major facilitator superfamily (MFS) profile" evidence="9">
    <location>
        <begin position="1"/>
        <end position="410"/>
    </location>
</feature>
<dbReference type="KEGG" id="aacx:DEACI_2077"/>
<feature type="transmembrane region" description="Helical" evidence="8">
    <location>
        <begin position="14"/>
        <end position="39"/>
    </location>
</feature>
<evidence type="ECO:0000313" key="10">
    <source>
        <dbReference type="EMBL" id="CAA7601411.1"/>
    </source>
</evidence>
<evidence type="ECO:0000256" key="4">
    <source>
        <dbReference type="ARBA" id="ARBA00022692"/>
    </source>
</evidence>
<dbReference type="GO" id="GO:0022857">
    <property type="term" value="F:transmembrane transporter activity"/>
    <property type="evidence" value="ECO:0007669"/>
    <property type="project" value="InterPro"/>
</dbReference>
<dbReference type="PANTHER" id="PTHR43414">
    <property type="entry name" value="MULTIDRUG RESISTANCE PROTEIN MDTG"/>
    <property type="match status" value="1"/>
</dbReference>
<keyword evidence="3" id="KW-1003">Cell membrane</keyword>
<feature type="transmembrane region" description="Helical" evidence="8">
    <location>
        <begin position="382"/>
        <end position="403"/>
    </location>
</feature>
<reference evidence="10" key="2">
    <citation type="submission" date="2020-01" db="EMBL/GenBank/DDBJ databases">
        <authorList>
            <person name="Hornung B."/>
        </authorList>
    </citation>
    <scope>NUCLEOTIDE SEQUENCE</scope>
    <source>
        <strain evidence="10">PacBioINE</strain>
    </source>
</reference>
<reference evidence="11" key="1">
    <citation type="submission" date="2014-11" db="EMBL/GenBank/DDBJ databases">
        <authorList>
            <person name="Hornung B.V."/>
        </authorList>
    </citation>
    <scope>NUCLEOTIDE SEQUENCE</scope>
    <source>
        <strain evidence="11">INE</strain>
    </source>
</reference>
<dbReference type="AlphaFoldDB" id="A0A8S0WYC9"/>
<keyword evidence="5 8" id="KW-1133">Transmembrane helix</keyword>
<keyword evidence="12" id="KW-1185">Reference proteome</keyword>
<dbReference type="SUPFAM" id="SSF103473">
    <property type="entry name" value="MFS general substrate transporter"/>
    <property type="match status" value="1"/>
</dbReference>
<feature type="transmembrane region" description="Helical" evidence="8">
    <location>
        <begin position="139"/>
        <end position="160"/>
    </location>
</feature>
<dbReference type="InterPro" id="IPR005829">
    <property type="entry name" value="Sugar_transporter_CS"/>
</dbReference>
<feature type="transmembrane region" description="Helical" evidence="8">
    <location>
        <begin position="228"/>
        <end position="246"/>
    </location>
</feature>
<feature type="transmembrane region" description="Helical" evidence="8">
    <location>
        <begin position="46"/>
        <end position="71"/>
    </location>
</feature>
<keyword evidence="4 8" id="KW-0812">Transmembrane</keyword>
<dbReference type="InterPro" id="IPR036259">
    <property type="entry name" value="MFS_trans_sf"/>
</dbReference>
<keyword evidence="6 8" id="KW-0472">Membrane</keyword>
<evidence type="ECO:0000256" key="1">
    <source>
        <dbReference type="ARBA" id="ARBA00004651"/>
    </source>
</evidence>
<dbReference type="InterPro" id="IPR011701">
    <property type="entry name" value="MFS"/>
</dbReference>
<evidence type="ECO:0000313" key="11">
    <source>
        <dbReference type="EMBL" id="CEJ08842.1"/>
    </source>
</evidence>
<evidence type="ECO:0000256" key="5">
    <source>
        <dbReference type="ARBA" id="ARBA00022989"/>
    </source>
</evidence>
<dbReference type="Gene3D" id="1.20.1250.20">
    <property type="entry name" value="MFS general substrate transporter like domains"/>
    <property type="match status" value="1"/>
</dbReference>
<feature type="transmembrane region" description="Helical" evidence="8">
    <location>
        <begin position="91"/>
        <end position="118"/>
    </location>
</feature>
<protein>
    <submittedName>
        <fullName evidence="11">Major facilitator super MFS 1</fullName>
    </submittedName>
    <submittedName>
        <fullName evidence="10">Sugar transporter</fullName>
    </submittedName>
</protein>
<feature type="transmembrane region" description="Helical" evidence="8">
    <location>
        <begin position="166"/>
        <end position="186"/>
    </location>
</feature>
<keyword evidence="2" id="KW-0813">Transport</keyword>
<dbReference type="EMBL" id="CDGJ01000096">
    <property type="protein sequence ID" value="CEJ08842.1"/>
    <property type="molecule type" value="Genomic_DNA"/>
</dbReference>
<dbReference type="PROSITE" id="PS00216">
    <property type="entry name" value="SUGAR_TRANSPORT_1"/>
    <property type="match status" value="1"/>
</dbReference>
<sequence>MNLTDLWNRYDRTIWIRVFGTIITTVTSFAIRPFLALYLYGKTGNIYLSGVILGLSPLMGLVTNIFAGGLADKYGRKPLLVYSLLLQGLSTFGYIFASTALHFCIISIINGMASALYYPAANAQIVDIVPGTQRLEVFALMHTALNVGAAAGPMLGLLMVKISHNLVFAASAVSLLLYAALVYALIPETLGKSNRQQKKSPAKGNLRRSGHLSAPSPSPRMRFREHRLLFALLVLSLPISLLYAQVESNFPLYLQQNFTNYLTVFSSLMTMNGTIVVFSALWLAKKSEKYYLPRVLWAGFILFALVGIGYGFGPYLHTVAFLFPAEVIFTVGECITFPNQNKLISYIAPEDMRGRYFAIFNMRNNISRAIGPLLGGLIFSHFGGLPLFLSISGLLLIGGFFTLRLTRSVIPAGESTALTTSG</sequence>
<feature type="transmembrane region" description="Helical" evidence="8">
    <location>
        <begin position="258"/>
        <end position="283"/>
    </location>
</feature>
<organism evidence="10">
    <name type="scientific">Acididesulfobacillus acetoxydans</name>
    <dbReference type="NCBI Taxonomy" id="1561005"/>
    <lineage>
        <taxon>Bacteria</taxon>
        <taxon>Bacillati</taxon>
        <taxon>Bacillota</taxon>
        <taxon>Clostridia</taxon>
        <taxon>Eubacteriales</taxon>
        <taxon>Peptococcaceae</taxon>
        <taxon>Acididesulfobacillus</taxon>
    </lineage>
</organism>
<gene>
    <name evidence="10" type="ORF">DEACI_2077</name>
    <name evidence="11" type="ORF">DEACI_3323</name>
</gene>
<dbReference type="RefSeq" id="WP_240984941.1">
    <property type="nucleotide sequence ID" value="NZ_CDGJ01000096.1"/>
</dbReference>
<dbReference type="Pfam" id="PF07690">
    <property type="entry name" value="MFS_1"/>
    <property type="match status" value="1"/>
</dbReference>
<evidence type="ECO:0000256" key="8">
    <source>
        <dbReference type="SAM" id="Phobius"/>
    </source>
</evidence>
<dbReference type="PROSITE" id="PS50850">
    <property type="entry name" value="MFS"/>
    <property type="match status" value="1"/>
</dbReference>